<evidence type="ECO:0000313" key="1">
    <source>
        <dbReference type="EMBL" id="MBB5894494.1"/>
    </source>
</evidence>
<gene>
    <name evidence="1" type="ORF">BJ998_005690</name>
</gene>
<comment type="caution">
    <text evidence="1">The sequence shown here is derived from an EMBL/GenBank/DDBJ whole genome shotgun (WGS) entry which is preliminary data.</text>
</comment>
<sequence>MARDGGTGSPMPMQWSLGVLGDLMWLGCRKRGSTWPG</sequence>
<keyword evidence="2" id="KW-1185">Reference proteome</keyword>
<evidence type="ECO:0000313" key="2">
    <source>
        <dbReference type="Proteomes" id="UP000585638"/>
    </source>
</evidence>
<dbReference type="EMBL" id="JACHIR010000001">
    <property type="protein sequence ID" value="MBB5894494.1"/>
    <property type="molecule type" value="Genomic_DNA"/>
</dbReference>
<reference evidence="1 2" key="1">
    <citation type="submission" date="2020-08" db="EMBL/GenBank/DDBJ databases">
        <title>Sequencing the genomes of 1000 actinobacteria strains.</title>
        <authorList>
            <person name="Klenk H.-P."/>
        </authorList>
    </citation>
    <scope>NUCLEOTIDE SEQUENCE [LARGE SCALE GENOMIC DNA]</scope>
    <source>
        <strain evidence="1 2">DSM 43851</strain>
    </source>
</reference>
<dbReference type="Proteomes" id="UP000585638">
    <property type="component" value="Unassembled WGS sequence"/>
</dbReference>
<name>A0A7W9KL01_9PSEU</name>
<organism evidence="1 2">
    <name type="scientific">Kutzneria kofuensis</name>
    <dbReference type="NCBI Taxonomy" id="103725"/>
    <lineage>
        <taxon>Bacteria</taxon>
        <taxon>Bacillati</taxon>
        <taxon>Actinomycetota</taxon>
        <taxon>Actinomycetes</taxon>
        <taxon>Pseudonocardiales</taxon>
        <taxon>Pseudonocardiaceae</taxon>
        <taxon>Kutzneria</taxon>
    </lineage>
</organism>
<dbReference type="AlphaFoldDB" id="A0A7W9KL01"/>
<accession>A0A7W9KL01</accession>
<protein>
    <submittedName>
        <fullName evidence="1">Uncharacterized protein</fullName>
    </submittedName>
</protein>
<proteinExistence type="predicted"/>